<organism evidence="2 3">
    <name type="scientific">Paenibacillus agilis</name>
    <dbReference type="NCBI Taxonomy" id="3020863"/>
    <lineage>
        <taxon>Bacteria</taxon>
        <taxon>Bacillati</taxon>
        <taxon>Bacillota</taxon>
        <taxon>Bacilli</taxon>
        <taxon>Bacillales</taxon>
        <taxon>Paenibacillaceae</taxon>
        <taxon>Paenibacillus</taxon>
    </lineage>
</organism>
<gene>
    <name evidence="2" type="ORF">FPZ44_03770</name>
</gene>
<dbReference type="RefSeq" id="WP_144987539.1">
    <property type="nucleotide sequence ID" value="NZ_VNJK01000001.1"/>
</dbReference>
<comment type="similarity">
    <text evidence="1">Belongs to the ros/MucR family.</text>
</comment>
<dbReference type="Proteomes" id="UP000318102">
    <property type="component" value="Unassembled WGS sequence"/>
</dbReference>
<keyword evidence="3" id="KW-1185">Reference proteome</keyword>
<evidence type="ECO:0000313" key="2">
    <source>
        <dbReference type="EMBL" id="TVX92255.1"/>
    </source>
</evidence>
<sequence>MKSLVCKECGKKHLVDLRAHLRVHKMTLREYNEKYGTTTESWNIKTTLPKVLNQ</sequence>
<reference evidence="2 3" key="1">
    <citation type="submission" date="2019-07" db="EMBL/GenBank/DDBJ databases">
        <authorList>
            <person name="Kim J."/>
        </authorList>
    </citation>
    <scope>NUCLEOTIDE SEQUENCE [LARGE SCALE GENOMIC DNA]</scope>
    <source>
        <strain evidence="2 3">N4</strain>
    </source>
</reference>
<proteinExistence type="inferred from homology"/>
<dbReference type="GO" id="GO:0003677">
    <property type="term" value="F:DNA binding"/>
    <property type="evidence" value="ECO:0007669"/>
    <property type="project" value="InterPro"/>
</dbReference>
<accession>A0A559IX96</accession>
<dbReference type="Pfam" id="PF05443">
    <property type="entry name" value="ROS_MUCR"/>
    <property type="match status" value="1"/>
</dbReference>
<dbReference type="InterPro" id="IPR008807">
    <property type="entry name" value="ROS_MUCR"/>
</dbReference>
<dbReference type="AlphaFoldDB" id="A0A559IX96"/>
<dbReference type="GO" id="GO:0006355">
    <property type="term" value="P:regulation of DNA-templated transcription"/>
    <property type="evidence" value="ECO:0007669"/>
    <property type="project" value="InterPro"/>
</dbReference>
<dbReference type="Gene3D" id="1.10.10.1550">
    <property type="entry name" value="ROS/MUCR transcriptional regulator protein"/>
    <property type="match status" value="1"/>
</dbReference>
<comment type="caution">
    <text evidence="2">The sequence shown here is derived from an EMBL/GenBank/DDBJ whole genome shotgun (WGS) entry which is preliminary data.</text>
</comment>
<dbReference type="GO" id="GO:0008270">
    <property type="term" value="F:zinc ion binding"/>
    <property type="evidence" value="ECO:0007669"/>
    <property type="project" value="InterPro"/>
</dbReference>
<evidence type="ECO:0000313" key="3">
    <source>
        <dbReference type="Proteomes" id="UP000318102"/>
    </source>
</evidence>
<evidence type="ECO:0000256" key="1">
    <source>
        <dbReference type="ARBA" id="ARBA00007031"/>
    </source>
</evidence>
<name>A0A559IX96_9BACL</name>
<dbReference type="InterPro" id="IPR041920">
    <property type="entry name" value="ROS/MUCR_sf"/>
</dbReference>
<dbReference type="EMBL" id="VNJK01000001">
    <property type="protein sequence ID" value="TVX92255.1"/>
    <property type="molecule type" value="Genomic_DNA"/>
</dbReference>
<protein>
    <recommendedName>
        <fullName evidence="4">C2H2-type domain-containing protein</fullName>
    </recommendedName>
</protein>
<evidence type="ECO:0008006" key="4">
    <source>
        <dbReference type="Google" id="ProtNLM"/>
    </source>
</evidence>